<organism evidence="1 2">
    <name type="scientific">Hafnia phage yong1</name>
    <dbReference type="NCBI Taxonomy" id="2719181"/>
    <lineage>
        <taxon>Viruses</taxon>
        <taxon>Duplodnaviria</taxon>
        <taxon>Heunggongvirae</taxon>
        <taxon>Uroviricota</taxon>
        <taxon>Caudoviricetes</taxon>
        <taxon>Hafyongvirus</taxon>
        <taxon>Hafyongvirus yong1</taxon>
    </lineage>
</organism>
<dbReference type="Proteomes" id="UP000509192">
    <property type="component" value="Segment"/>
</dbReference>
<sequence length="99" mass="11833">MGNIERIDAMIKHLREMKSDLNRMKKLSDKDYRDLTPKQSQKISADKDWIGMNLIKRRHELHALSVELGFAERRDSYHAIELRDNWHVFNYQPREPNAA</sequence>
<name>A0A7D2HG51_9CAUD</name>
<evidence type="ECO:0000313" key="1">
    <source>
        <dbReference type="EMBL" id="QIQ67934.1"/>
    </source>
</evidence>
<dbReference type="EMBL" id="MT135176">
    <property type="protein sequence ID" value="QIQ67934.1"/>
    <property type="molecule type" value="Genomic_DNA"/>
</dbReference>
<dbReference type="RefSeq" id="YP_010738094.1">
    <property type="nucleotide sequence ID" value="NC_073022.1"/>
</dbReference>
<proteinExistence type="predicted"/>
<protein>
    <submittedName>
        <fullName evidence="1">Uncharacterized protein</fullName>
    </submittedName>
</protein>
<keyword evidence="2" id="KW-1185">Reference proteome</keyword>
<accession>A0A7D2HG51</accession>
<dbReference type="GeneID" id="79578078"/>
<reference evidence="1 2" key="1">
    <citation type="submission" date="2020-02" db="EMBL/GenBank/DDBJ databases">
        <authorList>
            <person name="Li D."/>
            <person name="Pan L."/>
            <person name="Qin W."/>
            <person name="Xu L."/>
            <person name="Lin W."/>
            <person name="Yang J."/>
            <person name="Hong B."/>
            <person name="Xu B."/>
        </authorList>
    </citation>
    <scope>NUCLEOTIDE SEQUENCE [LARGE SCALE GENOMIC DNA]</scope>
</reference>
<evidence type="ECO:0000313" key="2">
    <source>
        <dbReference type="Proteomes" id="UP000509192"/>
    </source>
</evidence>
<dbReference type="KEGG" id="vg:79578078"/>